<dbReference type="GO" id="GO:0042254">
    <property type="term" value="P:ribosome biogenesis"/>
    <property type="evidence" value="ECO:0007669"/>
    <property type="project" value="UniProtKB-KW"/>
</dbReference>
<evidence type="ECO:0000256" key="2">
    <source>
        <dbReference type="ARBA" id="ARBA00022670"/>
    </source>
</evidence>
<proteinExistence type="inferred from homology"/>
<dbReference type="Proteomes" id="UP000461880">
    <property type="component" value="Unassembled WGS sequence"/>
</dbReference>
<dbReference type="GO" id="GO:0006508">
    <property type="term" value="P:proteolysis"/>
    <property type="evidence" value="ECO:0007669"/>
    <property type="project" value="UniProtKB-KW"/>
</dbReference>
<dbReference type="GO" id="GO:0008234">
    <property type="term" value="F:cysteine-type peptidase activity"/>
    <property type="evidence" value="ECO:0007669"/>
    <property type="project" value="UniProtKB-KW"/>
</dbReference>
<dbReference type="EMBL" id="VUMN01000001">
    <property type="protein sequence ID" value="MSS57445.1"/>
    <property type="molecule type" value="Genomic_DNA"/>
</dbReference>
<gene>
    <name evidence="7" type="ORF">FYJ51_00770</name>
</gene>
<protein>
    <recommendedName>
        <fullName evidence="6">Ribosomal processing cysteine protease Prp</fullName>
    </recommendedName>
</protein>
<comment type="caution">
    <text evidence="7">The sequence shown here is derived from an EMBL/GenBank/DDBJ whole genome shotgun (WGS) entry which is preliminary data.</text>
</comment>
<evidence type="ECO:0000256" key="4">
    <source>
        <dbReference type="ARBA" id="ARBA00022807"/>
    </source>
</evidence>
<organism evidence="7 8">
    <name type="scientific">Stecheria intestinalis</name>
    <dbReference type="NCBI Taxonomy" id="2606630"/>
    <lineage>
        <taxon>Bacteria</taxon>
        <taxon>Bacillati</taxon>
        <taxon>Bacillota</taxon>
        <taxon>Erysipelotrichia</taxon>
        <taxon>Erysipelotrichales</taxon>
        <taxon>Erysipelotrichaceae</taxon>
        <taxon>Stecheria</taxon>
    </lineage>
</organism>
<evidence type="ECO:0000256" key="3">
    <source>
        <dbReference type="ARBA" id="ARBA00022801"/>
    </source>
</evidence>
<dbReference type="RefSeq" id="WP_154502171.1">
    <property type="nucleotide sequence ID" value="NZ_JAQXPC010000025.1"/>
</dbReference>
<reference evidence="7 8" key="1">
    <citation type="submission" date="2019-08" db="EMBL/GenBank/DDBJ databases">
        <title>In-depth cultivation of the pig gut microbiome towards novel bacterial diversity and tailored functional studies.</title>
        <authorList>
            <person name="Wylensek D."/>
            <person name="Hitch T.C.A."/>
            <person name="Clavel T."/>
        </authorList>
    </citation>
    <scope>NUCLEOTIDE SEQUENCE [LARGE SCALE GENOMIC DNA]</scope>
    <source>
        <strain evidence="7 8">Oil+RF-744-GAM-WT-6</strain>
    </source>
</reference>
<keyword evidence="2 7" id="KW-0645">Protease</keyword>
<dbReference type="PANTHER" id="PTHR39178:SF1">
    <property type="entry name" value="RIBOSOMAL-PROCESSING CYSTEINE PROTEASE PRP"/>
    <property type="match status" value="1"/>
</dbReference>
<evidence type="ECO:0000256" key="5">
    <source>
        <dbReference type="ARBA" id="ARBA00044503"/>
    </source>
</evidence>
<sequence>MIRIRASLHGSEILSLSVTGHSGSAEKGEDLVCAAVSAVSFGLLNALDLLGSDADLKLEDNLIEIRTVTPDQTTETILKTGLIQLQTIEETNQKYVRIEKTEV</sequence>
<dbReference type="SUPFAM" id="SSF118010">
    <property type="entry name" value="TM1457-like"/>
    <property type="match status" value="1"/>
</dbReference>
<dbReference type="InterPro" id="IPR007422">
    <property type="entry name" value="Peptidase_Prp"/>
</dbReference>
<keyword evidence="3" id="KW-0378">Hydrolase</keyword>
<dbReference type="AlphaFoldDB" id="A0A7X2NQ04"/>
<dbReference type="Pfam" id="PF04327">
    <property type="entry name" value="Peptidase_Prp"/>
    <property type="match status" value="1"/>
</dbReference>
<evidence type="ECO:0000313" key="7">
    <source>
        <dbReference type="EMBL" id="MSS57445.1"/>
    </source>
</evidence>
<keyword evidence="8" id="KW-1185">Reference proteome</keyword>
<comment type="similarity">
    <text evidence="5">Belongs to the Prp family.</text>
</comment>
<dbReference type="PANTHER" id="PTHR39178">
    <property type="entry name" value="HYPOTHETICAL RIBOSOME-ASSOCIATED PROTEIN"/>
    <property type="match status" value="1"/>
</dbReference>
<evidence type="ECO:0000256" key="6">
    <source>
        <dbReference type="ARBA" id="ARBA00044538"/>
    </source>
</evidence>
<keyword evidence="1" id="KW-0690">Ribosome biogenesis</keyword>
<dbReference type="CDD" id="cd16332">
    <property type="entry name" value="Prp-like"/>
    <property type="match status" value="1"/>
</dbReference>
<keyword evidence="4" id="KW-0788">Thiol protease</keyword>
<dbReference type="InterPro" id="IPR036764">
    <property type="entry name" value="Peptidase_Prp_sf"/>
</dbReference>
<evidence type="ECO:0000256" key="1">
    <source>
        <dbReference type="ARBA" id="ARBA00022517"/>
    </source>
</evidence>
<name>A0A7X2NQ04_9FIRM</name>
<evidence type="ECO:0000313" key="8">
    <source>
        <dbReference type="Proteomes" id="UP000461880"/>
    </source>
</evidence>
<accession>A0A7X2NQ04</accession>
<dbReference type="Gene3D" id="3.30.70.1490">
    <property type="entry name" value="Cysteine protease Prp"/>
    <property type="match status" value="1"/>
</dbReference>